<evidence type="ECO:0000256" key="7">
    <source>
        <dbReference type="RuleBase" id="RU004262"/>
    </source>
</evidence>
<sequence length="983" mass="106129">MATTQPAYDYSAYDYPYDPSSTAAYPTYASYEASASYAPHGTYDSYAGSAPYPTNASSTASPYASVDPYAGYAAAAYGYPPIATGAGAAPVAASQTSYPPSYGSSPTTGYAYDSRRITPPPTSSAASHYASYDYTSNGAYVGAPPTGATYSPYKSVPTANGSPSASAYPTYPAAAPPHGTYGVPPGSHLSGAIGTHPPPPSHIYGPPPPTAGMIPRRPDYYPPTQIPQPMHYVPHQTQAMHYRLPPRGGYQRELDEPGDENALLRHVIYITGLPKEIQNETLAEVFGAACGPIAPVDVRSPKPKIWVYKDRQTREGKGEATITFISPESCQTAISYFNGKELFGREIRVTLCPRRLYNMQKQNTPFNPAAPPMNTSSMVKPINTNNIVNTTVTDGTTTATTVVPIAAATTTTTTPSSSTTAISTISTITSTPVTTANPIATISSSTHGLSRQLNHSLFKLRQTPEQQRGLLPTPPIAYGAPIIGSAVQRDGVRKELPRIALNRQVLFLFFLPAHADEFLPVHSKRASDVCYGEYGCFTTAKPFGGTLQRPFALLPDPAGVIGATFYLYTRDSRKTRTEISRYTSLGAWSASRPTKFLIHGFVDAGNTQWWIDMKNAILDVDDVNVIFVDWTKANGFPYEKATANVQVVGAEVALFIHYLIKDHGSKATDFHIIGHSLGAHTAGYAGARVPGLARITGLDPAGPYFENTDPVVRLDPTDALFVDVIHTDGAHNLLLGLGSRQRMGHVDFYPNGGLDQPKCSKTAGKIWNLLFQLGTMNIDGFMVTALCSHLAAVYFFTDSVRNQCPYVGYSCPNFDDFNAGKCSLQCNNSTNQCNRMGYWASPSATQGDMYLKTQDANTFPYCINHYQVTLQSGSDYSQTRGKVTVTLSGTLRAVTVTFDDNATTFKRGSVENRLIPLTEDIGDVTAIDIDFQKTNNIISSSWYSSTWAFTKATVLNGDIQTSRSFCPSQPTITSGSKVRFASC</sequence>
<keyword evidence="3" id="KW-0964">Secreted</keyword>
<dbReference type="InterPro" id="IPR000734">
    <property type="entry name" value="TAG_lipase"/>
</dbReference>
<dbReference type="InterPro" id="IPR036392">
    <property type="entry name" value="PLAT/LH2_dom_sf"/>
</dbReference>
<dbReference type="PRINTS" id="PR00821">
    <property type="entry name" value="TAGLIPASE"/>
</dbReference>
<evidence type="ECO:0000256" key="2">
    <source>
        <dbReference type="ARBA" id="ARBA00010701"/>
    </source>
</evidence>
<keyword evidence="4" id="KW-1015">Disulfide bond</keyword>
<feature type="domain" description="RRM" evidence="9">
    <location>
        <begin position="266"/>
        <end position="354"/>
    </location>
</feature>
<dbReference type="Gene3D" id="2.60.60.20">
    <property type="entry name" value="PLAT/LH2 domain"/>
    <property type="match status" value="1"/>
</dbReference>
<comment type="caution">
    <text evidence="5">Lacks conserved residue(s) required for the propagation of feature annotation.</text>
</comment>
<comment type="subcellular location">
    <subcellularLocation>
        <location evidence="1">Secreted</location>
    </subcellularLocation>
</comment>
<dbReference type="CDD" id="cd00707">
    <property type="entry name" value="Pancreat_lipase_like"/>
    <property type="match status" value="1"/>
</dbReference>
<proteinExistence type="inferred from homology"/>
<dbReference type="Proteomes" id="UP000663851">
    <property type="component" value="Unassembled WGS sequence"/>
</dbReference>
<dbReference type="InterPro" id="IPR035979">
    <property type="entry name" value="RBD_domain_sf"/>
</dbReference>
<evidence type="ECO:0000313" key="11">
    <source>
        <dbReference type="Proteomes" id="UP000663851"/>
    </source>
</evidence>
<dbReference type="InterPro" id="IPR033906">
    <property type="entry name" value="Lipase_N"/>
</dbReference>
<dbReference type="EMBL" id="CAJOBO010000025">
    <property type="protein sequence ID" value="CAF4102009.1"/>
    <property type="molecule type" value="Genomic_DNA"/>
</dbReference>
<name>A0A819UZR7_9BILA</name>
<protein>
    <submittedName>
        <fullName evidence="10">Uncharacterized protein</fullName>
    </submittedName>
</protein>
<dbReference type="PANTHER" id="PTHR11610:SF185">
    <property type="entry name" value="LD47264P"/>
    <property type="match status" value="1"/>
</dbReference>
<evidence type="ECO:0000256" key="3">
    <source>
        <dbReference type="ARBA" id="ARBA00022525"/>
    </source>
</evidence>
<dbReference type="SUPFAM" id="SSF53474">
    <property type="entry name" value="alpha/beta-Hydrolases"/>
    <property type="match status" value="1"/>
</dbReference>
<evidence type="ECO:0000313" key="10">
    <source>
        <dbReference type="EMBL" id="CAF4102009.1"/>
    </source>
</evidence>
<dbReference type="PRINTS" id="PR00823">
    <property type="entry name" value="PANCLIPASE"/>
</dbReference>
<accession>A0A819UZR7</accession>
<evidence type="ECO:0000256" key="6">
    <source>
        <dbReference type="PROSITE-ProRule" id="PRU00176"/>
    </source>
</evidence>
<evidence type="ECO:0000256" key="1">
    <source>
        <dbReference type="ARBA" id="ARBA00004613"/>
    </source>
</evidence>
<dbReference type="GO" id="GO:0005615">
    <property type="term" value="C:extracellular space"/>
    <property type="evidence" value="ECO:0007669"/>
    <property type="project" value="TreeGrafter"/>
</dbReference>
<comment type="caution">
    <text evidence="10">The sequence shown here is derived from an EMBL/GenBank/DDBJ whole genome shotgun (WGS) entry which is preliminary data.</text>
</comment>
<dbReference type="InterPro" id="IPR001024">
    <property type="entry name" value="PLAT/LH2_dom"/>
</dbReference>
<dbReference type="InterPro" id="IPR029058">
    <property type="entry name" value="AB_hydrolase_fold"/>
</dbReference>
<keyword evidence="6" id="KW-0694">RNA-binding</keyword>
<dbReference type="Pfam" id="PF00076">
    <property type="entry name" value="RRM_1"/>
    <property type="match status" value="1"/>
</dbReference>
<dbReference type="InterPro" id="IPR012677">
    <property type="entry name" value="Nucleotide-bd_a/b_plait_sf"/>
</dbReference>
<dbReference type="GO" id="GO:0016042">
    <property type="term" value="P:lipid catabolic process"/>
    <property type="evidence" value="ECO:0007669"/>
    <property type="project" value="TreeGrafter"/>
</dbReference>
<dbReference type="Gene3D" id="3.40.50.1820">
    <property type="entry name" value="alpha/beta hydrolase"/>
    <property type="match status" value="1"/>
</dbReference>
<organism evidence="10 11">
    <name type="scientific">Rotaria socialis</name>
    <dbReference type="NCBI Taxonomy" id="392032"/>
    <lineage>
        <taxon>Eukaryota</taxon>
        <taxon>Metazoa</taxon>
        <taxon>Spiralia</taxon>
        <taxon>Gnathifera</taxon>
        <taxon>Rotifera</taxon>
        <taxon>Eurotatoria</taxon>
        <taxon>Bdelloidea</taxon>
        <taxon>Philodinida</taxon>
        <taxon>Philodinidae</taxon>
        <taxon>Rotaria</taxon>
    </lineage>
</organism>
<dbReference type="Pfam" id="PF00151">
    <property type="entry name" value="Lipase"/>
    <property type="match status" value="1"/>
</dbReference>
<dbReference type="GO" id="GO:0003723">
    <property type="term" value="F:RNA binding"/>
    <property type="evidence" value="ECO:0007669"/>
    <property type="project" value="UniProtKB-UniRule"/>
</dbReference>
<dbReference type="InterPro" id="IPR000504">
    <property type="entry name" value="RRM_dom"/>
</dbReference>
<evidence type="ECO:0000259" key="8">
    <source>
        <dbReference type="PROSITE" id="PS50095"/>
    </source>
</evidence>
<reference evidence="10" key="1">
    <citation type="submission" date="2021-02" db="EMBL/GenBank/DDBJ databases">
        <authorList>
            <person name="Nowell W R."/>
        </authorList>
    </citation>
    <scope>NUCLEOTIDE SEQUENCE</scope>
</reference>
<feature type="domain" description="PLAT" evidence="8">
    <location>
        <begin position="864"/>
        <end position="983"/>
    </location>
</feature>
<evidence type="ECO:0000256" key="5">
    <source>
        <dbReference type="PROSITE-ProRule" id="PRU00152"/>
    </source>
</evidence>
<evidence type="ECO:0000259" key="9">
    <source>
        <dbReference type="PROSITE" id="PS50102"/>
    </source>
</evidence>
<dbReference type="GO" id="GO:0004806">
    <property type="term" value="F:triacylglycerol lipase activity"/>
    <property type="evidence" value="ECO:0007669"/>
    <property type="project" value="InterPro"/>
</dbReference>
<dbReference type="SUPFAM" id="SSF54928">
    <property type="entry name" value="RNA-binding domain, RBD"/>
    <property type="match status" value="1"/>
</dbReference>
<dbReference type="InterPro" id="IPR013818">
    <property type="entry name" value="Lipase"/>
</dbReference>
<dbReference type="SMART" id="SM00360">
    <property type="entry name" value="RRM"/>
    <property type="match status" value="1"/>
</dbReference>
<dbReference type="FunFam" id="3.40.50.1820:FF:000033">
    <property type="entry name" value="Pancreatic triacylglycerol lipase"/>
    <property type="match status" value="1"/>
</dbReference>
<dbReference type="InterPro" id="IPR002331">
    <property type="entry name" value="Lipase_panc"/>
</dbReference>
<dbReference type="Gene3D" id="3.30.70.330">
    <property type="match status" value="1"/>
</dbReference>
<dbReference type="SUPFAM" id="SSF49723">
    <property type="entry name" value="Lipase/lipooxygenase domain (PLAT/LH2 domain)"/>
    <property type="match status" value="1"/>
</dbReference>
<dbReference type="PANTHER" id="PTHR11610">
    <property type="entry name" value="LIPASE"/>
    <property type="match status" value="1"/>
</dbReference>
<dbReference type="PROSITE" id="PS50095">
    <property type="entry name" value="PLAT"/>
    <property type="match status" value="1"/>
</dbReference>
<dbReference type="PROSITE" id="PS50102">
    <property type="entry name" value="RRM"/>
    <property type="match status" value="1"/>
</dbReference>
<dbReference type="AlphaFoldDB" id="A0A819UZR7"/>
<gene>
    <name evidence="10" type="ORF">HFQ381_LOCUS1028</name>
</gene>
<evidence type="ECO:0000256" key="4">
    <source>
        <dbReference type="ARBA" id="ARBA00023157"/>
    </source>
</evidence>
<comment type="similarity">
    <text evidence="2 7">Belongs to the AB hydrolase superfamily. Lipase family.</text>
</comment>